<keyword evidence="3" id="KW-0690">Ribosome biogenesis</keyword>
<feature type="region of interest" description="Disordered" evidence="6">
    <location>
        <begin position="657"/>
        <end position="689"/>
    </location>
</feature>
<comment type="similarity">
    <text evidence="2">Belongs to the EBP2 family.</text>
</comment>
<evidence type="ECO:0000256" key="1">
    <source>
        <dbReference type="ARBA" id="ARBA00004604"/>
    </source>
</evidence>
<keyword evidence="5" id="KW-0539">Nucleus</keyword>
<feature type="compositionally biased region" description="Low complexity" evidence="6">
    <location>
        <begin position="555"/>
        <end position="567"/>
    </location>
</feature>
<evidence type="ECO:0000313" key="7">
    <source>
        <dbReference type="EMBL" id="WMV06831.1"/>
    </source>
</evidence>
<evidence type="ECO:0000256" key="4">
    <source>
        <dbReference type="ARBA" id="ARBA00023054"/>
    </source>
</evidence>
<dbReference type="PANTHER" id="PTHR13028:SF0">
    <property type="entry name" value="RRNA-PROCESSING PROTEIN EBP2-RELATED"/>
    <property type="match status" value="1"/>
</dbReference>
<evidence type="ECO:0000256" key="6">
    <source>
        <dbReference type="SAM" id="MobiDB-lite"/>
    </source>
</evidence>
<dbReference type="GO" id="GO:0034399">
    <property type="term" value="C:nuclear periphery"/>
    <property type="evidence" value="ECO:0007669"/>
    <property type="project" value="TreeGrafter"/>
</dbReference>
<evidence type="ECO:0000313" key="8">
    <source>
        <dbReference type="Proteomes" id="UP001234989"/>
    </source>
</evidence>
<comment type="subcellular location">
    <subcellularLocation>
        <location evidence="1">Nucleus</location>
        <location evidence="1">Nucleolus</location>
    </subcellularLocation>
</comment>
<evidence type="ECO:0000256" key="3">
    <source>
        <dbReference type="ARBA" id="ARBA00022517"/>
    </source>
</evidence>
<protein>
    <submittedName>
        <fullName evidence="7">Uncharacterized protein</fullName>
    </submittedName>
</protein>
<dbReference type="GO" id="GO:0042273">
    <property type="term" value="P:ribosomal large subunit biogenesis"/>
    <property type="evidence" value="ECO:0007669"/>
    <property type="project" value="TreeGrafter"/>
</dbReference>
<dbReference type="InterPro" id="IPR047086">
    <property type="entry name" value="SF1-HH_sf"/>
</dbReference>
<name>A0AAF0T6B7_SOLVR</name>
<feature type="compositionally biased region" description="Basic and acidic residues" evidence="6">
    <location>
        <begin position="168"/>
        <end position="184"/>
    </location>
</feature>
<feature type="compositionally biased region" description="Basic and acidic residues" evidence="6">
    <location>
        <begin position="145"/>
        <end position="162"/>
    </location>
</feature>
<dbReference type="InterPro" id="IPR008610">
    <property type="entry name" value="Ebp2"/>
</dbReference>
<keyword evidence="4" id="KW-0175">Coiled coil</keyword>
<dbReference type="EMBL" id="CP133612">
    <property type="protein sequence ID" value="WMV06831.1"/>
    <property type="molecule type" value="Genomic_DNA"/>
</dbReference>
<dbReference type="AlphaFoldDB" id="A0AAF0T6B7"/>
<proteinExistence type="inferred from homology"/>
<dbReference type="PANTHER" id="PTHR13028">
    <property type="entry name" value="RRNA PROCESSING PROTEIN EBNA1-BINDING PROTEIN-RELATED"/>
    <property type="match status" value="1"/>
</dbReference>
<feature type="region of interest" description="Disordered" evidence="6">
    <location>
        <begin position="145"/>
        <end position="272"/>
    </location>
</feature>
<organism evidence="7 8">
    <name type="scientific">Solanum verrucosum</name>
    <dbReference type="NCBI Taxonomy" id="315347"/>
    <lineage>
        <taxon>Eukaryota</taxon>
        <taxon>Viridiplantae</taxon>
        <taxon>Streptophyta</taxon>
        <taxon>Embryophyta</taxon>
        <taxon>Tracheophyta</taxon>
        <taxon>Spermatophyta</taxon>
        <taxon>Magnoliopsida</taxon>
        <taxon>eudicotyledons</taxon>
        <taxon>Gunneridae</taxon>
        <taxon>Pentapetalae</taxon>
        <taxon>asterids</taxon>
        <taxon>lamiids</taxon>
        <taxon>Solanales</taxon>
        <taxon>Solanaceae</taxon>
        <taxon>Solanoideae</taxon>
        <taxon>Solaneae</taxon>
        <taxon>Solanum</taxon>
    </lineage>
</organism>
<feature type="compositionally biased region" description="Polar residues" evidence="6">
    <location>
        <begin position="673"/>
        <end position="689"/>
    </location>
</feature>
<dbReference type="GO" id="GO:0006364">
    <property type="term" value="P:rRNA processing"/>
    <property type="evidence" value="ECO:0007669"/>
    <property type="project" value="TreeGrafter"/>
</dbReference>
<feature type="region of interest" description="Disordered" evidence="6">
    <location>
        <begin position="298"/>
        <end position="323"/>
    </location>
</feature>
<sequence>MMVADEMAMMNPENEDFDPETESESEDEEGDQQVVKLAEPSKTAVYNRDGLLERLADISWPDDLDWTHRLSINREEQEEVDVNDDLAREHSFYTQGLEGIRQAYVNFQSTGEPFLRPSDYYAEMVKSDTHMEKVKGRLLAEKRRIEESEERRKARDNKKLAKDVQAQKMKERTKQKKQEIESVKKWRKQRQQSGFDKEDAGGLDLAFNGGNADKPYQRSNKKRPGVSPGDRSGGKATFGGKGKGFDKKRKSREFKDSKFGFGGRKGLKKQNTADTTNDFGGFHKAGSLVPVFRVGKKGASDSVNEDSTKQVQRKTKWRPDLTQDTTVRKARTLTYQSRVDQITQLLSPRSLEGEGSKNSLLASPAKDHESSDHQPNDENVRSLQLERREIIGEILKLNPSYKPPAGYKPVPKEAKIPAPVEVTSGETDSGAYEEMHVQVSAETYEKVDAAVALIELLVTPASVNDSCATTTKASGDGETISVEATPGLTPPPVVDQGMAQPGFGAQPAQLQSHFQPYQGQWFPGPTSQNPVPRFPRPANSGISSASLVSNTQQVSPSSTNLSNTSSPFGPPHGSTPPQSNMIPSHLRPAIDHPNPPPVIQGFQRPQLSNQISQPGPPMSLDFARGPVGPLPQFRHPTFSNQGIASPTGPQMQPMNFRPAPNHVGSFPPRVNSVPLQQNNPNAMLSTAEL</sequence>
<dbReference type="Pfam" id="PF05890">
    <property type="entry name" value="Ebp2"/>
    <property type="match status" value="1"/>
</dbReference>
<feature type="compositionally biased region" description="Basic and acidic residues" evidence="6">
    <location>
        <begin position="365"/>
        <end position="379"/>
    </location>
</feature>
<accession>A0AAF0T6B7</accession>
<feature type="region of interest" description="Disordered" evidence="6">
    <location>
        <begin position="1"/>
        <end position="40"/>
    </location>
</feature>
<feature type="region of interest" description="Disordered" evidence="6">
    <location>
        <begin position="346"/>
        <end position="379"/>
    </location>
</feature>
<evidence type="ECO:0000256" key="2">
    <source>
        <dbReference type="ARBA" id="ARBA00007336"/>
    </source>
</evidence>
<feature type="compositionally biased region" description="Polar residues" evidence="6">
    <location>
        <begin position="508"/>
        <end position="518"/>
    </location>
</feature>
<reference evidence="7" key="1">
    <citation type="submission" date="2023-08" db="EMBL/GenBank/DDBJ databases">
        <title>A de novo genome assembly of Solanum verrucosum Schlechtendal, a Mexican diploid species geographically isolated from the other diploid A-genome species in potato relatives.</title>
        <authorList>
            <person name="Hosaka K."/>
        </authorList>
    </citation>
    <scope>NUCLEOTIDE SEQUENCE</scope>
    <source>
        <tissue evidence="7">Young leaves</tissue>
    </source>
</reference>
<dbReference type="Proteomes" id="UP001234989">
    <property type="component" value="Chromosome 1"/>
</dbReference>
<keyword evidence="8" id="KW-1185">Reference proteome</keyword>
<evidence type="ECO:0000256" key="5">
    <source>
        <dbReference type="ARBA" id="ARBA00023242"/>
    </source>
</evidence>
<feature type="region of interest" description="Disordered" evidence="6">
    <location>
        <begin position="469"/>
        <end position="578"/>
    </location>
</feature>
<dbReference type="Gene3D" id="6.10.140.1790">
    <property type="match status" value="1"/>
</dbReference>
<feature type="compositionally biased region" description="Polar residues" evidence="6">
    <location>
        <begin position="540"/>
        <end position="554"/>
    </location>
</feature>
<gene>
    <name evidence="7" type="ORF">MTR67_000216</name>
</gene>
<dbReference type="GO" id="GO:0030687">
    <property type="term" value="C:preribosome, large subunit precursor"/>
    <property type="evidence" value="ECO:0007669"/>
    <property type="project" value="TreeGrafter"/>
</dbReference>
<feature type="compositionally biased region" description="Acidic residues" evidence="6">
    <location>
        <begin position="13"/>
        <end position="31"/>
    </location>
</feature>
<dbReference type="GO" id="GO:0005730">
    <property type="term" value="C:nucleolus"/>
    <property type="evidence" value="ECO:0007669"/>
    <property type="project" value="UniProtKB-SubCell"/>
</dbReference>